<accession>A0A183C4C1</accession>
<dbReference type="WBParaSite" id="GPLIN_000771500">
    <property type="protein sequence ID" value="GPLIN_000771500"/>
    <property type="gene ID" value="GPLIN_000771500"/>
</dbReference>
<evidence type="ECO:0000313" key="2">
    <source>
        <dbReference type="Proteomes" id="UP000050741"/>
    </source>
</evidence>
<feature type="region of interest" description="Disordered" evidence="1">
    <location>
        <begin position="44"/>
        <end position="109"/>
    </location>
</feature>
<feature type="compositionally biased region" description="Low complexity" evidence="1">
    <location>
        <begin position="49"/>
        <end position="80"/>
    </location>
</feature>
<reference evidence="2" key="2">
    <citation type="submission" date="2014-05" db="EMBL/GenBank/DDBJ databases">
        <title>The genome and life-stage specific transcriptomes of Globodera pallida elucidate key aspects of plant parasitism by a cyst nematode.</title>
        <authorList>
            <person name="Cotton J.A."/>
            <person name="Lilley C.J."/>
            <person name="Jones L.M."/>
            <person name="Kikuchi T."/>
            <person name="Reid A.J."/>
            <person name="Thorpe P."/>
            <person name="Tsai I.J."/>
            <person name="Beasley H."/>
            <person name="Blok V."/>
            <person name="Cock P.J.A."/>
            <person name="Van den Akker S.E."/>
            <person name="Holroyd N."/>
            <person name="Hunt M."/>
            <person name="Mantelin S."/>
            <person name="Naghra H."/>
            <person name="Pain A."/>
            <person name="Palomares-Rius J.E."/>
            <person name="Zarowiecki M."/>
            <person name="Berriman M."/>
            <person name="Jones J.T."/>
            <person name="Urwin P.E."/>
        </authorList>
    </citation>
    <scope>NUCLEOTIDE SEQUENCE [LARGE SCALE GENOMIC DNA]</scope>
    <source>
        <strain evidence="2">Lindley</strain>
    </source>
</reference>
<organism evidence="2 3">
    <name type="scientific">Globodera pallida</name>
    <name type="common">Potato cyst nematode worm</name>
    <name type="synonym">Heterodera pallida</name>
    <dbReference type="NCBI Taxonomy" id="36090"/>
    <lineage>
        <taxon>Eukaryota</taxon>
        <taxon>Metazoa</taxon>
        <taxon>Ecdysozoa</taxon>
        <taxon>Nematoda</taxon>
        <taxon>Chromadorea</taxon>
        <taxon>Rhabditida</taxon>
        <taxon>Tylenchina</taxon>
        <taxon>Tylenchomorpha</taxon>
        <taxon>Tylenchoidea</taxon>
        <taxon>Heteroderidae</taxon>
        <taxon>Heteroderinae</taxon>
        <taxon>Globodera</taxon>
    </lineage>
</organism>
<dbReference type="AlphaFoldDB" id="A0A183C4C1"/>
<evidence type="ECO:0000313" key="3">
    <source>
        <dbReference type="WBParaSite" id="GPLIN_000771500"/>
    </source>
</evidence>
<protein>
    <submittedName>
        <fullName evidence="3">Uncharacterized protein</fullName>
    </submittedName>
</protein>
<evidence type="ECO:0000256" key="1">
    <source>
        <dbReference type="SAM" id="MobiDB-lite"/>
    </source>
</evidence>
<name>A0A183C4C1_GLOPA</name>
<keyword evidence="2" id="KW-1185">Reference proteome</keyword>
<dbReference type="Proteomes" id="UP000050741">
    <property type="component" value="Unassembled WGS sequence"/>
</dbReference>
<proteinExistence type="predicted"/>
<sequence length="999" mass="110652">MLGVVLLSEYNELIHAFGNNEFRAHFNSVPTKNGRRMENGCATIANGCTTTDSTRPTSSSSSGISSSTSTACSLPPTTSSARRDHKTARERGKGEGNATTQKGAPEDDIFREKNGEENSQHRLDESLLLQQLMPLVLLCRAKQQQNGQKIASENIESIFCPKSLLHFRIAFLSHSNLLALIHGERVLCPPSSAERLFTFLLRCVRYHYGGPSLQLIPLRSAFVQLLNERCEHRMLRLLSEAADDDAPFCQNMNFDGPSRLIRRTLLPHFKEISRQFAARIGRRCRCLFLHSARLIASVSSHNGERTTAALRHDDLRSLLQFARQSPPAANDGNAENCDGRKGSGDQKLRKCHAELGIWLYSKNLRRRQLHNVFVLSLNNRLEIICAAPAEDSHLISTVWEALDSVDNLSNISAETPSSNIDLLLERCDRLLSNEHKMLDVLMNKSKMRTPNFGGGETQFGQKTLQQSTFLENLSTHHQQQQEEDRSVSVRSPFGVEGQRQLSSFLSRLQPSMASPRLFVPSLSRHPSNNQWTISSTGSTFGQPRAHSSAAFSSTSFSSSRFSSAFLDAMRAQLKRVQRSLLDELLAWDAFRTRSQILPSLQLAVHHSMGPQMAKALAQLDAELCKSATSGQSPLRPTILGFDMIAYQCVRVGSPSLCLHYVPEDNAKQMLDKLMFMEDFVGEERTFDGASDSSNAEDIAFVRTADGELLIRLCHPNPCPSQSENSNEQNAQNVCVAPSQNYASHSSSILTVLTAPLAARLGKVSRDFLSGQNANFATTSYRCTVIFSHHTNTSLAVRQTSALMDKLIPTELSKSLNHHNRSGVVRRESVSGRGGNRRHILRRCVAARIYQQLMSLFIATGGDRIHRVGVTDSSNAEDIAFVRTADGELLIRLCHPNPCPSQSENPNEQNAQNVCVTPSQNYASHSSSILTVLTAPLAARLGKVSRDFLSGQNANFATTSYRCTVIFSHHTNTSLAVRQTSALMDKLSAEMERNIVPNFH</sequence>
<reference evidence="2" key="1">
    <citation type="submission" date="2013-12" db="EMBL/GenBank/DDBJ databases">
        <authorList>
            <person name="Aslett M."/>
        </authorList>
    </citation>
    <scope>NUCLEOTIDE SEQUENCE [LARGE SCALE GENOMIC DNA]</scope>
    <source>
        <strain evidence="2">Lindley</strain>
    </source>
</reference>
<reference evidence="3" key="3">
    <citation type="submission" date="2016-06" db="UniProtKB">
        <authorList>
            <consortium name="WormBaseParasite"/>
        </authorList>
    </citation>
    <scope>IDENTIFICATION</scope>
</reference>